<proteinExistence type="predicted"/>
<reference evidence="2" key="1">
    <citation type="submission" date="2021-02" db="EMBL/GenBank/DDBJ databases">
        <authorList>
            <person name="Dougan E. K."/>
            <person name="Rhodes N."/>
            <person name="Thang M."/>
            <person name="Chan C."/>
        </authorList>
    </citation>
    <scope>NUCLEOTIDE SEQUENCE</scope>
</reference>
<feature type="region of interest" description="Disordered" evidence="1">
    <location>
        <begin position="313"/>
        <end position="332"/>
    </location>
</feature>
<name>A0A812RXF9_9DINO</name>
<accession>A0A812RXF9</accession>
<dbReference type="OrthoDB" id="440942at2759"/>
<comment type="caution">
    <text evidence="2">The sequence shown here is derived from an EMBL/GenBank/DDBJ whole genome shotgun (WGS) entry which is preliminary data.</text>
</comment>
<dbReference type="Proteomes" id="UP000604046">
    <property type="component" value="Unassembled WGS sequence"/>
</dbReference>
<gene>
    <name evidence="2" type="ORF">SNAT2548_LOCUS25286</name>
</gene>
<sequence>MECCGATGSPLCGKLARQRLRRLATWLQRMGRVSRREAINALPTASRDALLQYMTSCKATQSEACGSADIRVSLRTRSKTSASQRSRKTARTWTHSRGGVRRVRFGAFQASICFSRLMVRSATTHCPLRASRLHDVLARLCELAMGACESYKELKEDRIAWAMGIALAESGIRESELRPSYAVVVSSGCLAGKIESPTTSCLTQALTWRWRLGSAREHGWTELQKAWIEVLREARPGGSRPLSEEKAIVRVRAAWQRQASRRQAIRLKSEARRRQRAEHLKASALRRCVAADARLKVLVAEAGKRWERLLSAASDSGSLKRSSLDSCHSSQS</sequence>
<evidence type="ECO:0000313" key="3">
    <source>
        <dbReference type="Proteomes" id="UP000604046"/>
    </source>
</evidence>
<evidence type="ECO:0000313" key="2">
    <source>
        <dbReference type="EMBL" id="CAE7457375.1"/>
    </source>
</evidence>
<dbReference type="EMBL" id="CAJNDS010002386">
    <property type="protein sequence ID" value="CAE7457375.1"/>
    <property type="molecule type" value="Genomic_DNA"/>
</dbReference>
<dbReference type="AlphaFoldDB" id="A0A812RXF9"/>
<evidence type="ECO:0000256" key="1">
    <source>
        <dbReference type="SAM" id="MobiDB-lite"/>
    </source>
</evidence>
<organism evidence="2 3">
    <name type="scientific">Symbiodinium natans</name>
    <dbReference type="NCBI Taxonomy" id="878477"/>
    <lineage>
        <taxon>Eukaryota</taxon>
        <taxon>Sar</taxon>
        <taxon>Alveolata</taxon>
        <taxon>Dinophyceae</taxon>
        <taxon>Suessiales</taxon>
        <taxon>Symbiodiniaceae</taxon>
        <taxon>Symbiodinium</taxon>
    </lineage>
</organism>
<protein>
    <submittedName>
        <fullName evidence="2">Uncharacterized protein</fullName>
    </submittedName>
</protein>
<keyword evidence="3" id="KW-1185">Reference proteome</keyword>